<dbReference type="AlphaFoldDB" id="A0A0N5D1U4"/>
<accession>A0A0N5D1U4</accession>
<evidence type="ECO:0000313" key="3">
    <source>
        <dbReference type="Proteomes" id="UP000276776"/>
    </source>
</evidence>
<proteinExistence type="predicted"/>
<sequence length="91" mass="10509">MLIVWFSSFTLSSVNGEKSNIKCYACTNIDTKSFFDDVQAWDLKNWLETTRFVSKTKQCEDKFNVNDFSLSCNNGLCMKMLYTSENGKIFS</sequence>
<feature type="signal peptide" evidence="1">
    <location>
        <begin position="1"/>
        <end position="16"/>
    </location>
</feature>
<organism evidence="4">
    <name type="scientific">Thelazia callipaeda</name>
    <name type="common">Oriental eyeworm</name>
    <name type="synonym">Parasitic nematode</name>
    <dbReference type="NCBI Taxonomy" id="103827"/>
    <lineage>
        <taxon>Eukaryota</taxon>
        <taxon>Metazoa</taxon>
        <taxon>Ecdysozoa</taxon>
        <taxon>Nematoda</taxon>
        <taxon>Chromadorea</taxon>
        <taxon>Rhabditida</taxon>
        <taxon>Spirurina</taxon>
        <taxon>Spiruromorpha</taxon>
        <taxon>Thelazioidea</taxon>
        <taxon>Thelaziidae</taxon>
        <taxon>Thelazia</taxon>
    </lineage>
</organism>
<feature type="chain" id="PRO_5043126539" evidence="1">
    <location>
        <begin position="17"/>
        <end position="91"/>
    </location>
</feature>
<evidence type="ECO:0000313" key="2">
    <source>
        <dbReference type="EMBL" id="VDN04219.1"/>
    </source>
</evidence>
<dbReference type="EMBL" id="UYYF01004448">
    <property type="protein sequence ID" value="VDN04219.1"/>
    <property type="molecule type" value="Genomic_DNA"/>
</dbReference>
<evidence type="ECO:0000313" key="4">
    <source>
        <dbReference type="WBParaSite" id="TCLT_0000683401-mRNA-1"/>
    </source>
</evidence>
<reference evidence="4" key="1">
    <citation type="submission" date="2017-02" db="UniProtKB">
        <authorList>
            <consortium name="WormBaseParasite"/>
        </authorList>
    </citation>
    <scope>IDENTIFICATION</scope>
</reference>
<keyword evidence="1" id="KW-0732">Signal</keyword>
<reference evidence="2 3" key="2">
    <citation type="submission" date="2018-11" db="EMBL/GenBank/DDBJ databases">
        <authorList>
            <consortium name="Pathogen Informatics"/>
        </authorList>
    </citation>
    <scope>NUCLEOTIDE SEQUENCE [LARGE SCALE GENOMIC DNA]</scope>
</reference>
<gene>
    <name evidence="2" type="ORF">TCLT_LOCUS6823</name>
</gene>
<keyword evidence="3" id="KW-1185">Reference proteome</keyword>
<protein>
    <submittedName>
        <fullName evidence="4">Protein quiver</fullName>
    </submittedName>
</protein>
<name>A0A0N5D1U4_THECL</name>
<dbReference type="OMA" id="NDLMICL"/>
<dbReference type="WBParaSite" id="TCLT_0000683401-mRNA-1">
    <property type="protein sequence ID" value="TCLT_0000683401-mRNA-1"/>
    <property type="gene ID" value="TCLT_0000683401"/>
</dbReference>
<dbReference type="Proteomes" id="UP000276776">
    <property type="component" value="Unassembled WGS sequence"/>
</dbReference>
<evidence type="ECO:0000256" key="1">
    <source>
        <dbReference type="SAM" id="SignalP"/>
    </source>
</evidence>